<dbReference type="Proteomes" id="UP000606786">
    <property type="component" value="Unassembled WGS sequence"/>
</dbReference>
<sequence>MYIHIYLQNVHSSRSDPPTTSVNVAEYFQKSTRYLSVFVLLRILDSLCLQQQQQQQQQIVLVPASRVKHMYNVATEPESSVKGDMMVADRFFLAITSNIEGLPKREQTTQTGYAKFTSTHSPSL</sequence>
<accession>A0A811UBX7</accession>
<comment type="caution">
    <text evidence="2">The sequence shown here is derived from an EMBL/GenBank/DDBJ whole genome shotgun (WGS) entry which is preliminary data.</text>
</comment>
<name>A0A811UBX7_CERCA</name>
<dbReference type="EMBL" id="CAJHJT010000001">
    <property type="protein sequence ID" value="CAD6996389.1"/>
    <property type="molecule type" value="Genomic_DNA"/>
</dbReference>
<protein>
    <submittedName>
        <fullName evidence="2">(Mediterranean fruit fly) hypothetical protein</fullName>
    </submittedName>
</protein>
<keyword evidence="3" id="KW-1185">Reference proteome</keyword>
<evidence type="ECO:0000313" key="3">
    <source>
        <dbReference type="Proteomes" id="UP000606786"/>
    </source>
</evidence>
<gene>
    <name evidence="2" type="ORF">CCAP1982_LOCUS5064</name>
</gene>
<proteinExistence type="predicted"/>
<evidence type="ECO:0000313" key="2">
    <source>
        <dbReference type="EMBL" id="CAD6996389.1"/>
    </source>
</evidence>
<evidence type="ECO:0000256" key="1">
    <source>
        <dbReference type="SAM" id="MobiDB-lite"/>
    </source>
</evidence>
<reference evidence="2" key="1">
    <citation type="submission" date="2020-11" db="EMBL/GenBank/DDBJ databases">
        <authorList>
            <person name="Whitehead M."/>
        </authorList>
    </citation>
    <scope>NUCLEOTIDE SEQUENCE</scope>
    <source>
        <strain evidence="2">EGII</strain>
    </source>
</reference>
<organism evidence="2 3">
    <name type="scientific">Ceratitis capitata</name>
    <name type="common">Mediterranean fruit fly</name>
    <name type="synonym">Tephritis capitata</name>
    <dbReference type="NCBI Taxonomy" id="7213"/>
    <lineage>
        <taxon>Eukaryota</taxon>
        <taxon>Metazoa</taxon>
        <taxon>Ecdysozoa</taxon>
        <taxon>Arthropoda</taxon>
        <taxon>Hexapoda</taxon>
        <taxon>Insecta</taxon>
        <taxon>Pterygota</taxon>
        <taxon>Neoptera</taxon>
        <taxon>Endopterygota</taxon>
        <taxon>Diptera</taxon>
        <taxon>Brachycera</taxon>
        <taxon>Muscomorpha</taxon>
        <taxon>Tephritoidea</taxon>
        <taxon>Tephritidae</taxon>
        <taxon>Ceratitis</taxon>
        <taxon>Ceratitis</taxon>
    </lineage>
</organism>
<feature type="region of interest" description="Disordered" evidence="1">
    <location>
        <begin position="103"/>
        <end position="124"/>
    </location>
</feature>
<feature type="compositionally biased region" description="Polar residues" evidence="1">
    <location>
        <begin position="108"/>
        <end position="124"/>
    </location>
</feature>
<dbReference type="AlphaFoldDB" id="A0A811UBX7"/>